<organism evidence="6 7">
    <name type="scientific">Plectosphaerella plurivora</name>
    <dbReference type="NCBI Taxonomy" id="936078"/>
    <lineage>
        <taxon>Eukaryota</taxon>
        <taxon>Fungi</taxon>
        <taxon>Dikarya</taxon>
        <taxon>Ascomycota</taxon>
        <taxon>Pezizomycotina</taxon>
        <taxon>Sordariomycetes</taxon>
        <taxon>Hypocreomycetidae</taxon>
        <taxon>Glomerellales</taxon>
        <taxon>Plectosphaerellaceae</taxon>
        <taxon>Plectosphaerella</taxon>
    </lineage>
</organism>
<dbReference type="AlphaFoldDB" id="A0A9P8VMU6"/>
<feature type="compositionally biased region" description="Gly residues" evidence="4">
    <location>
        <begin position="370"/>
        <end position="381"/>
    </location>
</feature>
<evidence type="ECO:0000259" key="5">
    <source>
        <dbReference type="Pfam" id="PF23798"/>
    </source>
</evidence>
<evidence type="ECO:0000313" key="6">
    <source>
        <dbReference type="EMBL" id="KAH6697347.1"/>
    </source>
</evidence>
<feature type="domain" description="Transcription factor spt8 beta-propeller" evidence="5">
    <location>
        <begin position="146"/>
        <end position="335"/>
    </location>
</feature>
<dbReference type="InterPro" id="IPR001680">
    <property type="entry name" value="WD40_rpt"/>
</dbReference>
<proteinExistence type="predicted"/>
<dbReference type="InterPro" id="IPR015943">
    <property type="entry name" value="WD40/YVTN_repeat-like_dom_sf"/>
</dbReference>
<feature type="region of interest" description="Disordered" evidence="4">
    <location>
        <begin position="1"/>
        <end position="89"/>
    </location>
</feature>
<dbReference type="InterPro" id="IPR057544">
    <property type="entry name" value="Beta-prop_SPT8"/>
</dbReference>
<gene>
    <name evidence="6" type="ORF">F5X68DRAFT_272313</name>
</gene>
<sequence length="733" mass="77421">MDEDERASPTESNASSENENEQDEVMEDADDGEQYNDNENENDEDDNDNDDDNDDGDRDDAMDDATVKVENTSGAGDSRSAATEGGAEGAAVGTAAASAAASGEAVDTNTRASTSPSAQLVQETIPDTYSRLYPSMRPEALTARLYDIVPTMAAHQATSVNALAVTPDLRYWMTGGSDGYIRKYDGPSTINGKQLLTVAQRHPFVDSVVKAGVLMSYWENEEPGQPNPRGNDEHVLSPVYSLAVHSEALWLLSGLESGGINLQSVRHDEGKRIACLQQHTNAVSVLTLAQDEKSVLSGSWDKNLFDWDLNTGDVKRRFDGIGGQISAIELRPVTGAPIPAEASETFFKSETFLPPNDKPLRNGSAFGSVPPGGGGDDGAGAGSALPPAPAAADGAPEGQASPAHESLFGGSDTGSLFGENVGGGFGGEDDDEFSRAMNMGLHDNTGQDGGMDHSADMAMANSFQTEQPPAPEGSPELTRAALPAAESQAAADVAAAAKPMSPVPDFTAAASQPMPDLGPSQTETMPSEPMDPMAALDSPSMMFDSEPAAPALEPSQSADTVFLSAAFDGSIRVWDRRVQNPVARISTGFGVPPWCMAACWSPDGNWIYAGRRNGTVEEYSIHKARSGWEPERALRFPAGSGPVSAVRAMPNGRHLICASHDILRLYDLSDTTAAKHSRVPFLIVPGPPRAGVISNLYIDRTCRYMLSTAGTRGWEGTSTEVLIGYEITVSGDK</sequence>
<dbReference type="PANTHER" id="PTHR19848">
    <property type="entry name" value="WD40 REPEAT PROTEIN"/>
    <property type="match status" value="1"/>
</dbReference>
<name>A0A9P8VMU6_9PEZI</name>
<accession>A0A9P8VMU6</accession>
<dbReference type="PANTHER" id="PTHR19848:SF8">
    <property type="entry name" value="F-BOX AND WD REPEAT DOMAIN CONTAINING 7"/>
    <property type="match status" value="1"/>
</dbReference>
<evidence type="ECO:0000256" key="2">
    <source>
        <dbReference type="ARBA" id="ARBA00022737"/>
    </source>
</evidence>
<protein>
    <submittedName>
        <fullName evidence="6">Transcription factor SPT8</fullName>
    </submittedName>
</protein>
<feature type="region of interest" description="Disordered" evidence="4">
    <location>
        <begin position="350"/>
        <end position="455"/>
    </location>
</feature>
<dbReference type="EMBL" id="JAGSXJ010000001">
    <property type="protein sequence ID" value="KAH6697347.1"/>
    <property type="molecule type" value="Genomic_DNA"/>
</dbReference>
<comment type="caution">
    <text evidence="6">The sequence shown here is derived from an EMBL/GenBank/DDBJ whole genome shotgun (WGS) entry which is preliminary data.</text>
</comment>
<feature type="compositionally biased region" description="Low complexity" evidence="4">
    <location>
        <begin position="80"/>
        <end position="89"/>
    </location>
</feature>
<dbReference type="PROSITE" id="PS50082">
    <property type="entry name" value="WD_REPEATS_2"/>
    <property type="match status" value="1"/>
</dbReference>
<evidence type="ECO:0000256" key="1">
    <source>
        <dbReference type="ARBA" id="ARBA00022574"/>
    </source>
</evidence>
<dbReference type="Pfam" id="PF23798">
    <property type="entry name" value="Beta-prop_SPT8"/>
    <property type="match status" value="2"/>
</dbReference>
<feature type="compositionally biased region" description="Low complexity" evidence="4">
    <location>
        <begin position="382"/>
        <end position="401"/>
    </location>
</feature>
<dbReference type="OrthoDB" id="10260946at2759"/>
<reference evidence="6" key="1">
    <citation type="journal article" date="2021" name="Nat. Commun.">
        <title>Genetic determinants of endophytism in the Arabidopsis root mycobiome.</title>
        <authorList>
            <person name="Mesny F."/>
            <person name="Miyauchi S."/>
            <person name="Thiergart T."/>
            <person name="Pickel B."/>
            <person name="Atanasova L."/>
            <person name="Karlsson M."/>
            <person name="Huettel B."/>
            <person name="Barry K.W."/>
            <person name="Haridas S."/>
            <person name="Chen C."/>
            <person name="Bauer D."/>
            <person name="Andreopoulos W."/>
            <person name="Pangilinan J."/>
            <person name="LaButti K."/>
            <person name="Riley R."/>
            <person name="Lipzen A."/>
            <person name="Clum A."/>
            <person name="Drula E."/>
            <person name="Henrissat B."/>
            <person name="Kohler A."/>
            <person name="Grigoriev I.V."/>
            <person name="Martin F.M."/>
            <person name="Hacquard S."/>
        </authorList>
    </citation>
    <scope>NUCLEOTIDE SEQUENCE</scope>
    <source>
        <strain evidence="6">MPI-SDFR-AT-0117</strain>
    </source>
</reference>
<dbReference type="SMART" id="SM00320">
    <property type="entry name" value="WD40"/>
    <property type="match status" value="6"/>
</dbReference>
<feature type="domain" description="Transcription factor spt8 beta-propeller" evidence="5">
    <location>
        <begin position="559"/>
        <end position="727"/>
    </location>
</feature>
<dbReference type="Gene3D" id="2.130.10.10">
    <property type="entry name" value="YVTN repeat-like/Quinoprotein amine dehydrogenase"/>
    <property type="match status" value="2"/>
</dbReference>
<dbReference type="InterPro" id="IPR036322">
    <property type="entry name" value="WD40_repeat_dom_sf"/>
</dbReference>
<dbReference type="SUPFAM" id="SSF50978">
    <property type="entry name" value="WD40 repeat-like"/>
    <property type="match status" value="1"/>
</dbReference>
<feature type="region of interest" description="Disordered" evidence="4">
    <location>
        <begin position="504"/>
        <end position="555"/>
    </location>
</feature>
<evidence type="ECO:0000256" key="4">
    <source>
        <dbReference type="SAM" id="MobiDB-lite"/>
    </source>
</evidence>
<dbReference type="Proteomes" id="UP000770015">
    <property type="component" value="Unassembled WGS sequence"/>
</dbReference>
<feature type="compositionally biased region" description="Acidic residues" evidence="4">
    <location>
        <begin position="18"/>
        <end position="63"/>
    </location>
</feature>
<keyword evidence="2" id="KW-0677">Repeat</keyword>
<keyword evidence="7" id="KW-1185">Reference proteome</keyword>
<evidence type="ECO:0000256" key="3">
    <source>
        <dbReference type="PROSITE-ProRule" id="PRU00221"/>
    </source>
</evidence>
<dbReference type="PROSITE" id="PS50294">
    <property type="entry name" value="WD_REPEATS_REGION"/>
    <property type="match status" value="1"/>
</dbReference>
<feature type="repeat" description="WD" evidence="3">
    <location>
        <begin position="276"/>
        <end position="317"/>
    </location>
</feature>
<evidence type="ECO:0000313" key="7">
    <source>
        <dbReference type="Proteomes" id="UP000770015"/>
    </source>
</evidence>
<keyword evidence="1 3" id="KW-0853">WD repeat</keyword>